<evidence type="ECO:0000313" key="1">
    <source>
        <dbReference type="EMBL" id="RIA79752.1"/>
    </source>
</evidence>
<accession>A0A397S2N7</accession>
<dbReference type="AlphaFoldDB" id="A0A397S2N7"/>
<name>A0A397S2N7_9GLOM</name>
<protein>
    <submittedName>
        <fullName evidence="1">Uncharacterized protein</fullName>
    </submittedName>
</protein>
<keyword evidence="2" id="KW-1185">Reference proteome</keyword>
<evidence type="ECO:0000313" key="2">
    <source>
        <dbReference type="Proteomes" id="UP000265703"/>
    </source>
</evidence>
<dbReference type="Proteomes" id="UP000265703">
    <property type="component" value="Unassembled WGS sequence"/>
</dbReference>
<reference evidence="1 2" key="1">
    <citation type="submission" date="2018-06" db="EMBL/GenBank/DDBJ databases">
        <title>Comparative genomics reveals the genomic features of Rhizophagus irregularis, R. cerebriforme, R. diaphanum and Gigaspora rosea, and their symbiotic lifestyle signature.</title>
        <authorList>
            <person name="Morin E."/>
            <person name="San Clemente H."/>
            <person name="Chen E.C.H."/>
            <person name="De La Providencia I."/>
            <person name="Hainaut M."/>
            <person name="Kuo A."/>
            <person name="Kohler A."/>
            <person name="Murat C."/>
            <person name="Tang N."/>
            <person name="Roy S."/>
            <person name="Loubradou J."/>
            <person name="Henrissat B."/>
            <person name="Grigoriev I.V."/>
            <person name="Corradi N."/>
            <person name="Roux C."/>
            <person name="Martin F.M."/>
        </authorList>
    </citation>
    <scope>NUCLEOTIDE SEQUENCE [LARGE SCALE GENOMIC DNA]</scope>
    <source>
        <strain evidence="1 2">DAOM 227022</strain>
    </source>
</reference>
<dbReference type="EMBL" id="QKYT01001160">
    <property type="protein sequence ID" value="RIA79752.1"/>
    <property type="molecule type" value="Genomic_DNA"/>
</dbReference>
<proteinExistence type="predicted"/>
<comment type="caution">
    <text evidence="1">The sequence shown here is derived from an EMBL/GenBank/DDBJ whole genome shotgun (WGS) entry which is preliminary data.</text>
</comment>
<sequence>MILARDSEVVAVNLKILLNKCRVYISKNSRWLNKDIRYIDEIKGLMKNLSKDSPIIFEQVAEKKDVFALFSNVLEYCSVKLGRRLNKLKKDIKDNKSKPHIKSFLEFLESYEINVDNLDEINELFGEEISKFEYLMTTACCEYYKDNKNNKNYLQRFLECIKKVGSYSAFVMDIVNCACKEKYKTSFSCIDLHLLDPIPNDQPISSWTDIIKKFISIQKRGYKKLYYRWKLPNTYSNEFVKYALCELDQIIENGIEQNTKIIAKSDSDGESPNSNNPKLNHITMKKMSERAFQIKTNSNL</sequence>
<gene>
    <name evidence="1" type="ORF">C1645_844857</name>
</gene>
<organism evidence="1 2">
    <name type="scientific">Glomus cerebriforme</name>
    <dbReference type="NCBI Taxonomy" id="658196"/>
    <lineage>
        <taxon>Eukaryota</taxon>
        <taxon>Fungi</taxon>
        <taxon>Fungi incertae sedis</taxon>
        <taxon>Mucoromycota</taxon>
        <taxon>Glomeromycotina</taxon>
        <taxon>Glomeromycetes</taxon>
        <taxon>Glomerales</taxon>
        <taxon>Glomeraceae</taxon>
        <taxon>Glomus</taxon>
    </lineage>
</organism>